<dbReference type="GO" id="GO:0032259">
    <property type="term" value="P:methylation"/>
    <property type="evidence" value="ECO:0007669"/>
    <property type="project" value="UniProtKB-KW"/>
</dbReference>
<proteinExistence type="predicted"/>
<dbReference type="RefSeq" id="WP_089890530.1">
    <property type="nucleotide sequence ID" value="NZ_CALJFH010000012.1"/>
</dbReference>
<gene>
    <name evidence="1" type="ORF">SAMN05444486_102556</name>
</gene>
<accession>A0A1H3KHQ0</accession>
<dbReference type="GO" id="GO:0008168">
    <property type="term" value="F:methyltransferase activity"/>
    <property type="evidence" value="ECO:0007669"/>
    <property type="project" value="UniProtKB-KW"/>
</dbReference>
<dbReference type="GeneID" id="78124625"/>
<protein>
    <submittedName>
        <fullName evidence="1">Methyltransferase, FkbM family</fullName>
    </submittedName>
</protein>
<dbReference type="SUPFAM" id="SSF53335">
    <property type="entry name" value="S-adenosyl-L-methionine-dependent methyltransferases"/>
    <property type="match status" value="1"/>
</dbReference>
<sequence length="237" mass="26217">MDGSATPNSDFPVMHSRGVMVPRDPAVMTPKLRRALRLNGYEAKEVNAALKCVADGDTVLELGGGIGFVSTFLAKKRAVQAIHTYEANPHLIAFQHQMHALNEVTTVTTHNALLAPRKGKPQSFYVRENFLASSLSPEVSNMPVKSVEEVEVLGLNTVFRDVKPDVFICDIEGAEAELLPHLKYDGLRAAIIELHPQWIGAEGVRAVFDAMHAAGLSYFPRWSDQKVVCFRKEWPLK</sequence>
<name>A0A1H3KHQ0_9RHOB</name>
<keyword evidence="2" id="KW-1185">Reference proteome</keyword>
<reference evidence="1 2" key="1">
    <citation type="submission" date="2016-10" db="EMBL/GenBank/DDBJ databases">
        <authorList>
            <person name="de Groot N.N."/>
        </authorList>
    </citation>
    <scope>NUCLEOTIDE SEQUENCE [LARGE SCALE GENOMIC DNA]</scope>
    <source>
        <strain evidence="1 2">DSM 24677</strain>
    </source>
</reference>
<dbReference type="NCBIfam" id="TIGR01444">
    <property type="entry name" value="fkbM_fam"/>
    <property type="match status" value="1"/>
</dbReference>
<dbReference type="Proteomes" id="UP000199026">
    <property type="component" value="Unassembled WGS sequence"/>
</dbReference>
<evidence type="ECO:0000313" key="1">
    <source>
        <dbReference type="EMBL" id="SDY51732.1"/>
    </source>
</evidence>
<dbReference type="EMBL" id="FNPR01000002">
    <property type="protein sequence ID" value="SDY51732.1"/>
    <property type="molecule type" value="Genomic_DNA"/>
</dbReference>
<dbReference type="OrthoDB" id="456767at2"/>
<dbReference type="InterPro" id="IPR006342">
    <property type="entry name" value="FkbM_mtfrase"/>
</dbReference>
<dbReference type="InterPro" id="IPR029063">
    <property type="entry name" value="SAM-dependent_MTases_sf"/>
</dbReference>
<evidence type="ECO:0000313" key="2">
    <source>
        <dbReference type="Proteomes" id="UP000199026"/>
    </source>
</evidence>
<organism evidence="1 2">
    <name type="scientific">Lentibacter algarum</name>
    <dbReference type="NCBI Taxonomy" id="576131"/>
    <lineage>
        <taxon>Bacteria</taxon>
        <taxon>Pseudomonadati</taxon>
        <taxon>Pseudomonadota</taxon>
        <taxon>Alphaproteobacteria</taxon>
        <taxon>Rhodobacterales</taxon>
        <taxon>Roseobacteraceae</taxon>
        <taxon>Lentibacter</taxon>
    </lineage>
</organism>
<dbReference type="Gene3D" id="3.40.50.150">
    <property type="entry name" value="Vaccinia Virus protein VP39"/>
    <property type="match status" value="1"/>
</dbReference>
<dbReference type="AlphaFoldDB" id="A0A1H3KHQ0"/>
<dbReference type="STRING" id="576131.SAMN05444486_102556"/>
<keyword evidence="1" id="KW-0808">Transferase</keyword>
<keyword evidence="1" id="KW-0489">Methyltransferase</keyword>